<dbReference type="InterPro" id="IPR043519">
    <property type="entry name" value="NT_sf"/>
</dbReference>
<dbReference type="EMBL" id="QASN01000006">
    <property type="protein sequence ID" value="PTU75772.1"/>
    <property type="molecule type" value="Genomic_DNA"/>
</dbReference>
<dbReference type="Gene3D" id="3.30.460.10">
    <property type="entry name" value="Beta Polymerase, domain 2"/>
    <property type="match status" value="1"/>
</dbReference>
<sequence length="74" mass="7801">MAAPPAQTVAGPAPTRIGWSETPTVISLSDYDATWPAFFDEQAGRLGVCSLLLRVEHVGSVVVPGLAVKEPLKK</sequence>
<evidence type="ECO:0000313" key="2">
    <source>
        <dbReference type="Proteomes" id="UP000244064"/>
    </source>
</evidence>
<protein>
    <recommendedName>
        <fullName evidence="3">GrpB family protein</fullName>
    </recommendedName>
</protein>
<keyword evidence="2" id="KW-1185">Reference proteome</keyword>
<evidence type="ECO:0008006" key="3">
    <source>
        <dbReference type="Google" id="ProtNLM"/>
    </source>
</evidence>
<organism evidence="1 2">
    <name type="scientific">Pseudomonas mangrovi</name>
    <dbReference type="NCBI Taxonomy" id="2161748"/>
    <lineage>
        <taxon>Bacteria</taxon>
        <taxon>Pseudomonadati</taxon>
        <taxon>Pseudomonadota</taxon>
        <taxon>Gammaproteobacteria</taxon>
        <taxon>Pseudomonadales</taxon>
        <taxon>Pseudomonadaceae</taxon>
        <taxon>Pseudomonas</taxon>
    </lineage>
</organism>
<dbReference type="OrthoDB" id="9799092at2"/>
<reference evidence="1 2" key="1">
    <citation type="submission" date="2018-04" db="EMBL/GenBank/DDBJ databases">
        <title>Pseudomonas sp. nov., isolated from mangrove soil.</title>
        <authorList>
            <person name="Chen C."/>
        </authorList>
    </citation>
    <scope>NUCLEOTIDE SEQUENCE [LARGE SCALE GENOMIC DNA]</scope>
    <source>
        <strain evidence="1 2">TC-11</strain>
    </source>
</reference>
<accession>A0A2T5PDG1</accession>
<name>A0A2T5PDG1_9PSED</name>
<dbReference type="InterPro" id="IPR007344">
    <property type="entry name" value="GrpB/CoaE"/>
</dbReference>
<proteinExistence type="predicted"/>
<evidence type="ECO:0000313" key="1">
    <source>
        <dbReference type="EMBL" id="PTU75772.1"/>
    </source>
</evidence>
<dbReference type="Proteomes" id="UP000244064">
    <property type="component" value="Unassembled WGS sequence"/>
</dbReference>
<dbReference type="AlphaFoldDB" id="A0A2T5PDG1"/>
<comment type="caution">
    <text evidence="1">The sequence shown here is derived from an EMBL/GenBank/DDBJ whole genome shotgun (WGS) entry which is preliminary data.</text>
</comment>
<gene>
    <name evidence="1" type="ORF">DBO85_03620</name>
</gene>
<dbReference type="Pfam" id="PF04229">
    <property type="entry name" value="GrpB"/>
    <property type="match status" value="1"/>
</dbReference>